<dbReference type="AlphaFoldDB" id="A0A9X2HEJ3"/>
<keyword evidence="9" id="KW-0676">Redox-active center</keyword>
<keyword evidence="3 11" id="KW-0812">Transmembrane</keyword>
<evidence type="ECO:0000256" key="8">
    <source>
        <dbReference type="ARBA" id="ARBA00023157"/>
    </source>
</evidence>
<comment type="similarity">
    <text evidence="2">Belongs to the VKOR family.</text>
</comment>
<evidence type="ECO:0000313" key="13">
    <source>
        <dbReference type="EMBL" id="MCP3425794.1"/>
    </source>
</evidence>
<dbReference type="SMART" id="SM00756">
    <property type="entry name" value="VKc"/>
    <property type="match status" value="1"/>
</dbReference>
<gene>
    <name evidence="13" type="ORF">NBM05_07185</name>
</gene>
<evidence type="ECO:0000256" key="7">
    <source>
        <dbReference type="ARBA" id="ARBA00023136"/>
    </source>
</evidence>
<evidence type="ECO:0000256" key="5">
    <source>
        <dbReference type="ARBA" id="ARBA00022989"/>
    </source>
</evidence>
<keyword evidence="4" id="KW-0874">Quinone</keyword>
<feature type="transmembrane region" description="Helical" evidence="11">
    <location>
        <begin position="90"/>
        <end position="108"/>
    </location>
</feature>
<reference evidence="13" key="1">
    <citation type="submission" date="2022-06" db="EMBL/GenBank/DDBJ databases">
        <title>Rothia sp. isolated from sandalwood seedling.</title>
        <authorList>
            <person name="Tuikhar N."/>
            <person name="Kirdat K."/>
            <person name="Thorat V."/>
            <person name="Swetha P."/>
            <person name="Padma S."/>
            <person name="Sundararaj R."/>
            <person name="Yadav A."/>
        </authorList>
    </citation>
    <scope>NUCLEOTIDE SEQUENCE</scope>
    <source>
        <strain evidence="13">AR01</strain>
    </source>
</reference>
<protein>
    <submittedName>
        <fullName evidence="13">Vitamin K epoxide reductase family protein</fullName>
    </submittedName>
</protein>
<evidence type="ECO:0000256" key="1">
    <source>
        <dbReference type="ARBA" id="ARBA00004141"/>
    </source>
</evidence>
<comment type="caution">
    <text evidence="13">The sequence shown here is derived from an EMBL/GenBank/DDBJ whole genome shotgun (WGS) entry which is preliminary data.</text>
</comment>
<feature type="transmembrane region" description="Helical" evidence="11">
    <location>
        <begin position="115"/>
        <end position="136"/>
    </location>
</feature>
<dbReference type="RefSeq" id="WP_254166149.1">
    <property type="nucleotide sequence ID" value="NZ_JANAFB010000013.1"/>
</dbReference>
<evidence type="ECO:0000256" key="3">
    <source>
        <dbReference type="ARBA" id="ARBA00022692"/>
    </source>
</evidence>
<feature type="region of interest" description="Disordered" evidence="10">
    <location>
        <begin position="1"/>
        <end position="21"/>
    </location>
</feature>
<evidence type="ECO:0000256" key="9">
    <source>
        <dbReference type="ARBA" id="ARBA00023284"/>
    </source>
</evidence>
<keyword evidence="7 11" id="KW-0472">Membrane</keyword>
<sequence length="214" mass="23922">MSTHTTTSVEQEGERDPGSDVARARDRRTGLLMLVTGVVGFGAAAMLVFERLQVYLDAGHTSSCDINALLNCGTVMRTNQAEAFGFPNPLIGIVAYAIVLAVAAALLSGARFARWYWWCVQVGVTLGFVFICWLWYQTTFQIDALCMYCMIVWIAQSTLFVHVTMRNMRAGVIPVPERIAEVLKGWSWFLTLIVLLVLFGIIFIRFFTVIMGMF</sequence>
<organism evidence="13 14">
    <name type="scientific">Rothia santali</name>
    <dbReference type="NCBI Taxonomy" id="2949643"/>
    <lineage>
        <taxon>Bacteria</taxon>
        <taxon>Bacillati</taxon>
        <taxon>Actinomycetota</taxon>
        <taxon>Actinomycetes</taxon>
        <taxon>Micrococcales</taxon>
        <taxon>Micrococcaceae</taxon>
        <taxon>Rothia</taxon>
    </lineage>
</organism>
<keyword evidence="5 11" id="KW-1133">Transmembrane helix</keyword>
<dbReference type="CDD" id="cd12922">
    <property type="entry name" value="VKOR_5"/>
    <property type="match status" value="1"/>
</dbReference>
<feature type="transmembrane region" description="Helical" evidence="11">
    <location>
        <begin position="142"/>
        <end position="165"/>
    </location>
</feature>
<dbReference type="Gene3D" id="1.20.1440.130">
    <property type="entry name" value="VKOR domain"/>
    <property type="match status" value="1"/>
</dbReference>
<dbReference type="GO" id="GO:0048038">
    <property type="term" value="F:quinone binding"/>
    <property type="evidence" value="ECO:0007669"/>
    <property type="project" value="UniProtKB-KW"/>
</dbReference>
<evidence type="ECO:0000313" key="14">
    <source>
        <dbReference type="Proteomes" id="UP001139502"/>
    </source>
</evidence>
<feature type="domain" description="Vitamin K epoxide reductase" evidence="12">
    <location>
        <begin position="26"/>
        <end position="167"/>
    </location>
</feature>
<evidence type="ECO:0000256" key="2">
    <source>
        <dbReference type="ARBA" id="ARBA00006214"/>
    </source>
</evidence>
<dbReference type="GO" id="GO:0016020">
    <property type="term" value="C:membrane"/>
    <property type="evidence" value="ECO:0007669"/>
    <property type="project" value="UniProtKB-SubCell"/>
</dbReference>
<dbReference type="InterPro" id="IPR041714">
    <property type="entry name" value="VKOR_Actinobacteria"/>
</dbReference>
<accession>A0A9X2HEJ3</accession>
<keyword evidence="14" id="KW-1185">Reference proteome</keyword>
<dbReference type="GO" id="GO:0016491">
    <property type="term" value="F:oxidoreductase activity"/>
    <property type="evidence" value="ECO:0007669"/>
    <property type="project" value="UniProtKB-KW"/>
</dbReference>
<feature type="transmembrane region" description="Helical" evidence="11">
    <location>
        <begin position="186"/>
        <end position="211"/>
    </location>
</feature>
<comment type="subcellular location">
    <subcellularLocation>
        <location evidence="1">Membrane</location>
        <topology evidence="1">Multi-pass membrane protein</topology>
    </subcellularLocation>
</comment>
<name>A0A9X2HEJ3_9MICC</name>
<dbReference type="InterPro" id="IPR012932">
    <property type="entry name" value="VKOR"/>
</dbReference>
<evidence type="ECO:0000256" key="11">
    <source>
        <dbReference type="SAM" id="Phobius"/>
    </source>
</evidence>
<dbReference type="PANTHER" id="PTHR34573">
    <property type="entry name" value="VKC DOMAIN-CONTAINING PROTEIN"/>
    <property type="match status" value="1"/>
</dbReference>
<feature type="compositionally biased region" description="Polar residues" evidence="10">
    <location>
        <begin position="1"/>
        <end position="10"/>
    </location>
</feature>
<dbReference type="PANTHER" id="PTHR34573:SF1">
    <property type="entry name" value="VITAMIN K EPOXIDE REDUCTASE DOMAIN-CONTAINING PROTEIN"/>
    <property type="match status" value="1"/>
</dbReference>
<dbReference type="Pfam" id="PF07884">
    <property type="entry name" value="VKOR"/>
    <property type="match status" value="1"/>
</dbReference>
<keyword evidence="6" id="KW-0560">Oxidoreductase</keyword>
<proteinExistence type="inferred from homology"/>
<evidence type="ECO:0000256" key="10">
    <source>
        <dbReference type="SAM" id="MobiDB-lite"/>
    </source>
</evidence>
<feature type="transmembrane region" description="Helical" evidence="11">
    <location>
        <begin position="31"/>
        <end position="49"/>
    </location>
</feature>
<feature type="compositionally biased region" description="Basic and acidic residues" evidence="10">
    <location>
        <begin position="12"/>
        <end position="21"/>
    </location>
</feature>
<keyword evidence="8" id="KW-1015">Disulfide bond</keyword>
<evidence type="ECO:0000256" key="4">
    <source>
        <dbReference type="ARBA" id="ARBA00022719"/>
    </source>
</evidence>
<dbReference type="Proteomes" id="UP001139502">
    <property type="component" value="Unassembled WGS sequence"/>
</dbReference>
<dbReference type="EMBL" id="JANAFB010000013">
    <property type="protein sequence ID" value="MCP3425794.1"/>
    <property type="molecule type" value="Genomic_DNA"/>
</dbReference>
<evidence type="ECO:0000259" key="12">
    <source>
        <dbReference type="SMART" id="SM00756"/>
    </source>
</evidence>
<dbReference type="InterPro" id="IPR038354">
    <property type="entry name" value="VKOR_sf"/>
</dbReference>
<evidence type="ECO:0000256" key="6">
    <source>
        <dbReference type="ARBA" id="ARBA00023002"/>
    </source>
</evidence>